<dbReference type="RefSeq" id="WP_114207848.1">
    <property type="nucleotide sequence ID" value="NZ_CP030840.1"/>
</dbReference>
<sequence>MSPNELQELIPVAKTLNEESDGINATITDLNRKLSALNIGIEVWIDPEEAGSFQFGYARIDSGKDQAWELALRHRDSRKAKANFEAVIAEGDELMPGPAESLLRAARNVRIEALEVVPLILRNLKQVAERNIETIKRAKQLASEL</sequence>
<evidence type="ECO:0000313" key="1">
    <source>
        <dbReference type="EMBL" id="AXC12707.1"/>
    </source>
</evidence>
<keyword evidence="2" id="KW-1185">Reference proteome</keyword>
<dbReference type="KEGG" id="abas:ACPOL_3420"/>
<dbReference type="EMBL" id="CP030840">
    <property type="protein sequence ID" value="AXC12707.1"/>
    <property type="molecule type" value="Genomic_DNA"/>
</dbReference>
<dbReference type="AlphaFoldDB" id="A0A2Z5G1U6"/>
<proteinExistence type="predicted"/>
<name>A0A2Z5G1U6_9BACT</name>
<gene>
    <name evidence="1" type="ORF">ACPOL_3420</name>
</gene>
<accession>A0A2Z5G1U6</accession>
<reference evidence="1 2" key="1">
    <citation type="journal article" date="2018" name="Front. Microbiol.">
        <title>Hydrolytic Capabilities as a Key to Environmental Success: Chitinolytic and Cellulolytic Acidobacteria From Acidic Sub-arctic Soils and Boreal Peatlands.</title>
        <authorList>
            <person name="Belova S.E."/>
            <person name="Ravin N.V."/>
            <person name="Pankratov T.A."/>
            <person name="Rakitin A.L."/>
            <person name="Ivanova A.A."/>
            <person name="Beletsky A.V."/>
            <person name="Mardanov A.V."/>
            <person name="Sinninghe Damste J.S."/>
            <person name="Dedysh S.N."/>
        </authorList>
    </citation>
    <scope>NUCLEOTIDE SEQUENCE [LARGE SCALE GENOMIC DNA]</scope>
    <source>
        <strain evidence="1 2">SBC82</strain>
    </source>
</reference>
<protein>
    <submittedName>
        <fullName evidence="1">Uncharacterized protein</fullName>
    </submittedName>
</protein>
<evidence type="ECO:0000313" key="2">
    <source>
        <dbReference type="Proteomes" id="UP000253606"/>
    </source>
</evidence>
<organism evidence="1 2">
    <name type="scientific">Acidisarcina polymorpha</name>
    <dbReference type="NCBI Taxonomy" id="2211140"/>
    <lineage>
        <taxon>Bacteria</taxon>
        <taxon>Pseudomonadati</taxon>
        <taxon>Acidobacteriota</taxon>
        <taxon>Terriglobia</taxon>
        <taxon>Terriglobales</taxon>
        <taxon>Acidobacteriaceae</taxon>
        <taxon>Acidisarcina</taxon>
    </lineage>
</organism>
<dbReference type="Proteomes" id="UP000253606">
    <property type="component" value="Chromosome"/>
</dbReference>